<proteinExistence type="predicted"/>
<sequence length="73" mass="8124">MPTSGTGLTVRFTQATSATVAVPWRRAENADLRKLVQIYEESIRQLTLTTHDLREKVNTAATLPTLPTRGSER</sequence>
<dbReference type="EMBL" id="FOEF01000029">
    <property type="protein sequence ID" value="SEP53631.1"/>
    <property type="molecule type" value="Genomic_DNA"/>
</dbReference>
<accession>A0A1H8YNQ2</accession>
<gene>
    <name evidence="1" type="ORF">SAMN04489732_12956</name>
</gene>
<name>A0A1H8YNQ2_9PSEU</name>
<reference evidence="1 2" key="1">
    <citation type="submission" date="2016-10" db="EMBL/GenBank/DDBJ databases">
        <authorList>
            <person name="de Groot N.N."/>
        </authorList>
    </citation>
    <scope>NUCLEOTIDE SEQUENCE [LARGE SCALE GENOMIC DNA]</scope>
    <source>
        <strain evidence="1 2">DSM 44993</strain>
    </source>
</reference>
<evidence type="ECO:0000313" key="2">
    <source>
        <dbReference type="Proteomes" id="UP000198582"/>
    </source>
</evidence>
<dbReference type="STRING" id="394193.SAMN04489732_12956"/>
<dbReference type="Proteomes" id="UP000198582">
    <property type="component" value="Unassembled WGS sequence"/>
</dbReference>
<evidence type="ECO:0000313" key="1">
    <source>
        <dbReference type="EMBL" id="SEP53631.1"/>
    </source>
</evidence>
<organism evidence="1 2">
    <name type="scientific">Amycolatopsis saalfeldensis</name>
    <dbReference type="NCBI Taxonomy" id="394193"/>
    <lineage>
        <taxon>Bacteria</taxon>
        <taxon>Bacillati</taxon>
        <taxon>Actinomycetota</taxon>
        <taxon>Actinomycetes</taxon>
        <taxon>Pseudonocardiales</taxon>
        <taxon>Pseudonocardiaceae</taxon>
        <taxon>Amycolatopsis</taxon>
    </lineage>
</organism>
<dbReference type="AlphaFoldDB" id="A0A1H8YNQ2"/>
<keyword evidence="2" id="KW-1185">Reference proteome</keyword>
<protein>
    <submittedName>
        <fullName evidence="1">Uncharacterized protein</fullName>
    </submittedName>
</protein>